<organism evidence="2 3">
    <name type="scientific">Luteimonas galliterrae</name>
    <dbReference type="NCBI Taxonomy" id="2940486"/>
    <lineage>
        <taxon>Bacteria</taxon>
        <taxon>Pseudomonadati</taxon>
        <taxon>Pseudomonadota</taxon>
        <taxon>Gammaproteobacteria</taxon>
        <taxon>Lysobacterales</taxon>
        <taxon>Lysobacteraceae</taxon>
        <taxon>Luteimonas</taxon>
    </lineage>
</organism>
<feature type="region of interest" description="Disordered" evidence="1">
    <location>
        <begin position="1"/>
        <end position="43"/>
    </location>
</feature>
<proteinExistence type="predicted"/>
<protein>
    <submittedName>
        <fullName evidence="2">Uncharacterized protein</fullName>
    </submittedName>
</protein>
<evidence type="ECO:0000313" key="2">
    <source>
        <dbReference type="EMBL" id="MCL1636153.1"/>
    </source>
</evidence>
<dbReference type="EMBL" id="JAMBEP010000006">
    <property type="protein sequence ID" value="MCL1636153.1"/>
    <property type="molecule type" value="Genomic_DNA"/>
</dbReference>
<dbReference type="RefSeq" id="WP_249476190.1">
    <property type="nucleotide sequence ID" value="NZ_JAMBEP010000006.1"/>
</dbReference>
<name>A0ABT0MMN3_9GAMM</name>
<gene>
    <name evidence="2" type="ORF">M2650_16140</name>
</gene>
<evidence type="ECO:0000256" key="1">
    <source>
        <dbReference type="SAM" id="MobiDB-lite"/>
    </source>
</evidence>
<comment type="caution">
    <text evidence="2">The sequence shown here is derived from an EMBL/GenBank/DDBJ whole genome shotgun (WGS) entry which is preliminary data.</text>
</comment>
<feature type="compositionally biased region" description="Polar residues" evidence="1">
    <location>
        <begin position="1"/>
        <end position="15"/>
    </location>
</feature>
<reference evidence="2 3" key="1">
    <citation type="submission" date="2022-05" db="EMBL/GenBank/DDBJ databases">
        <title>Luteimonas sp. SX5, whole genome shotgun sequencing project.</title>
        <authorList>
            <person name="Zhao G."/>
            <person name="Shen L."/>
        </authorList>
    </citation>
    <scope>NUCLEOTIDE SEQUENCE [LARGE SCALE GENOMIC DNA]</scope>
    <source>
        <strain evidence="2 3">SX5</strain>
    </source>
</reference>
<dbReference type="Proteomes" id="UP001431217">
    <property type="component" value="Unassembled WGS sequence"/>
</dbReference>
<accession>A0ABT0MMN3</accession>
<keyword evidence="3" id="KW-1185">Reference proteome</keyword>
<sequence>MSSINTPDPTLNRASLDSLGGQVSLDDLRHQQGLDTPQGGTEVAEAPAAAPLADNATAIDAGEAVLNTAAWDGVPDGARTLAGDMAFENALGALDLGSAADQGVDAVIAAFA</sequence>
<evidence type="ECO:0000313" key="3">
    <source>
        <dbReference type="Proteomes" id="UP001431217"/>
    </source>
</evidence>